<dbReference type="InterPro" id="IPR002610">
    <property type="entry name" value="Peptidase_S54_rhomboid-like"/>
</dbReference>
<dbReference type="PANTHER" id="PTHR22936:SF69">
    <property type="entry name" value="RHOMBOID-LIKE PROTEIN"/>
    <property type="match status" value="1"/>
</dbReference>
<comment type="subcellular location">
    <subcellularLocation>
        <location evidence="2 10">Membrane</location>
        <topology evidence="2 10">Multi-pass membrane protein</topology>
    </subcellularLocation>
</comment>
<evidence type="ECO:0000256" key="6">
    <source>
        <dbReference type="ARBA" id="ARBA00022801"/>
    </source>
</evidence>
<comment type="caution">
    <text evidence="10">Lacks conserved residue(s) required for the propagation of feature annotation.</text>
</comment>
<dbReference type="Proteomes" id="UP000092600">
    <property type="component" value="Unassembled WGS sequence"/>
</dbReference>
<evidence type="ECO:0000256" key="3">
    <source>
        <dbReference type="ARBA" id="ARBA00009045"/>
    </source>
</evidence>
<evidence type="ECO:0000313" key="12">
    <source>
        <dbReference type="EMBL" id="OAY72499.1"/>
    </source>
</evidence>
<dbReference type="PANTHER" id="PTHR22936">
    <property type="entry name" value="RHOMBOID-RELATED"/>
    <property type="match status" value="1"/>
</dbReference>
<keyword evidence="6 10" id="KW-0378">Hydrolase</keyword>
<feature type="transmembrane region" description="Helical" evidence="10">
    <location>
        <begin position="12"/>
        <end position="32"/>
    </location>
</feature>
<feature type="transmembrane region" description="Helical" evidence="10">
    <location>
        <begin position="66"/>
        <end position="85"/>
    </location>
</feature>
<dbReference type="AlphaFoldDB" id="A0A199V608"/>
<evidence type="ECO:0000259" key="11">
    <source>
        <dbReference type="Pfam" id="PF01694"/>
    </source>
</evidence>
<dbReference type="EMBL" id="LSRQ01003079">
    <property type="protein sequence ID" value="OAY72499.1"/>
    <property type="molecule type" value="Genomic_DNA"/>
</dbReference>
<evidence type="ECO:0000256" key="4">
    <source>
        <dbReference type="ARBA" id="ARBA00022670"/>
    </source>
</evidence>
<evidence type="ECO:0000256" key="8">
    <source>
        <dbReference type="ARBA" id="ARBA00022989"/>
    </source>
</evidence>
<comment type="similarity">
    <text evidence="3 10">Belongs to the peptidase S54 family.</text>
</comment>
<feature type="non-terminal residue" evidence="12">
    <location>
        <position position="1"/>
    </location>
</feature>
<dbReference type="InterPro" id="IPR035952">
    <property type="entry name" value="Rhomboid-like_sf"/>
</dbReference>
<dbReference type="SUPFAM" id="SSF144091">
    <property type="entry name" value="Rhomboid-like"/>
    <property type="match status" value="1"/>
</dbReference>
<protein>
    <recommendedName>
        <fullName evidence="10">RHOMBOID-like protein</fullName>
        <ecNumber evidence="10">3.4.21.105</ecNumber>
    </recommendedName>
</protein>
<name>A0A199V608_ANACO</name>
<feature type="transmembrane region" description="Helical" evidence="10">
    <location>
        <begin position="91"/>
        <end position="109"/>
    </location>
</feature>
<evidence type="ECO:0000256" key="7">
    <source>
        <dbReference type="ARBA" id="ARBA00022825"/>
    </source>
</evidence>
<comment type="function">
    <text evidence="10">Serine protease involved in intramembrane proteolysis.</text>
</comment>
<keyword evidence="9 10" id="KW-0472">Membrane</keyword>
<keyword evidence="7 10" id="KW-0720">Serine protease</keyword>
<accession>A0A199V608</accession>
<evidence type="ECO:0000256" key="1">
    <source>
        <dbReference type="ARBA" id="ARBA00000156"/>
    </source>
</evidence>
<gene>
    <name evidence="12" type="ORF">ACMD2_26669</name>
</gene>
<dbReference type="GO" id="GO:0016020">
    <property type="term" value="C:membrane"/>
    <property type="evidence" value="ECO:0007669"/>
    <property type="project" value="UniProtKB-SubCell"/>
</dbReference>
<evidence type="ECO:0000256" key="2">
    <source>
        <dbReference type="ARBA" id="ARBA00004141"/>
    </source>
</evidence>
<evidence type="ECO:0000256" key="10">
    <source>
        <dbReference type="RuleBase" id="RU362115"/>
    </source>
</evidence>
<evidence type="ECO:0000313" key="13">
    <source>
        <dbReference type="Proteomes" id="UP000092600"/>
    </source>
</evidence>
<keyword evidence="4 10" id="KW-0645">Protease</keyword>
<dbReference type="Gene3D" id="1.20.1540.10">
    <property type="entry name" value="Rhomboid-like"/>
    <property type="match status" value="1"/>
</dbReference>
<dbReference type="GO" id="GO:0006508">
    <property type="term" value="P:proteolysis"/>
    <property type="evidence" value="ECO:0007669"/>
    <property type="project" value="UniProtKB-KW"/>
</dbReference>
<dbReference type="InterPro" id="IPR022764">
    <property type="entry name" value="Peptidase_S54_rhomboid_dom"/>
</dbReference>
<proteinExistence type="inferred from homology"/>
<sequence>WKGWGLLNGASSYWAYILAIGVWRSVLSALLLRNSISVGASGALFGLLGSMLSELITNWTIYSNKAAALLTLLFIIAINLAIGILPHVDNFAHIGGFLTGFLLVCVSPPRFGWNERHDLPLSRQMRSNTSLTNCAMGCCTGSAVSWIYNWFSNAFQRKEFE</sequence>
<organism evidence="12 13">
    <name type="scientific">Ananas comosus</name>
    <name type="common">Pineapple</name>
    <name type="synonym">Ananas ananas</name>
    <dbReference type="NCBI Taxonomy" id="4615"/>
    <lineage>
        <taxon>Eukaryota</taxon>
        <taxon>Viridiplantae</taxon>
        <taxon>Streptophyta</taxon>
        <taxon>Embryophyta</taxon>
        <taxon>Tracheophyta</taxon>
        <taxon>Spermatophyta</taxon>
        <taxon>Magnoliopsida</taxon>
        <taxon>Liliopsida</taxon>
        <taxon>Poales</taxon>
        <taxon>Bromeliaceae</taxon>
        <taxon>Bromelioideae</taxon>
        <taxon>Ananas</taxon>
    </lineage>
</organism>
<keyword evidence="5 10" id="KW-0812">Transmembrane</keyword>
<dbReference type="Pfam" id="PF01694">
    <property type="entry name" value="Rhomboid"/>
    <property type="match status" value="1"/>
</dbReference>
<keyword evidence="8 10" id="KW-1133">Transmembrane helix</keyword>
<feature type="transmembrane region" description="Helical" evidence="10">
    <location>
        <begin position="38"/>
        <end position="59"/>
    </location>
</feature>
<feature type="domain" description="Peptidase S54 rhomboid" evidence="11">
    <location>
        <begin position="9"/>
        <end position="105"/>
    </location>
</feature>
<dbReference type="EC" id="3.4.21.105" evidence="10"/>
<comment type="caution">
    <text evidence="12">The sequence shown here is derived from an EMBL/GenBank/DDBJ whole genome shotgun (WGS) entry which is preliminary data.</text>
</comment>
<reference evidence="12 13" key="1">
    <citation type="journal article" date="2016" name="DNA Res.">
        <title>The draft genome of MD-2 pineapple using hybrid error correction of long reads.</title>
        <authorList>
            <person name="Redwan R.M."/>
            <person name="Saidin A."/>
            <person name="Kumar S.V."/>
        </authorList>
    </citation>
    <scope>NUCLEOTIDE SEQUENCE [LARGE SCALE GENOMIC DNA]</scope>
    <source>
        <strain evidence="13">cv. MD2</strain>
        <tissue evidence="12">Leaf</tissue>
    </source>
</reference>
<evidence type="ECO:0000256" key="5">
    <source>
        <dbReference type="ARBA" id="ARBA00022692"/>
    </source>
</evidence>
<dbReference type="GO" id="GO:0004252">
    <property type="term" value="F:serine-type endopeptidase activity"/>
    <property type="evidence" value="ECO:0007669"/>
    <property type="project" value="InterPro"/>
</dbReference>
<dbReference type="STRING" id="4615.A0A199V608"/>
<evidence type="ECO:0000256" key="9">
    <source>
        <dbReference type="ARBA" id="ARBA00023136"/>
    </source>
</evidence>
<comment type="catalytic activity">
    <reaction evidence="1 10">
        <text>Cleaves type-1 transmembrane domains using a catalytic dyad composed of serine and histidine that are contributed by different transmembrane domains.</text>
        <dbReference type="EC" id="3.4.21.105"/>
    </reaction>
</comment>
<feature type="transmembrane region" description="Helical" evidence="10">
    <location>
        <begin position="130"/>
        <end position="151"/>
    </location>
</feature>